<gene>
    <name evidence="1" type="ORF">P0D81_16455</name>
</gene>
<dbReference type="Proteomes" id="UP001221642">
    <property type="component" value="Plasmid pCFSAN126951_02"/>
</dbReference>
<dbReference type="RefSeq" id="WP_010730178.1">
    <property type="nucleotide sequence ID" value="NZ_CP119161.1"/>
</dbReference>
<reference evidence="1 2" key="1">
    <citation type="submission" date="2023-02" db="EMBL/GenBank/DDBJ databases">
        <title>Results of the 2020 Genomic Proficiency Test for the network of European Union Reference Laboratory for Antimicrobial Resistance assessing whole genome sequencing capacities.</title>
        <authorList>
            <person name="Hoffmann M."/>
            <person name="Luo Y."/>
            <person name="Sorensen L.H."/>
            <person name="Pedersen S.K."/>
            <person name="Hendriksen R.S."/>
        </authorList>
    </citation>
    <scope>NUCLEOTIDE SEQUENCE [LARGE SCALE GENOMIC DNA]</scope>
    <source>
        <strain evidence="1 2">GENOMIC22-006</strain>
        <plasmid evidence="1 2">pCFSAN126951_02</plasmid>
    </source>
</reference>
<keyword evidence="1" id="KW-0614">Plasmid</keyword>
<name>A0ABD7XIV6_ENTFL</name>
<proteinExistence type="predicted"/>
<evidence type="ECO:0000313" key="1">
    <source>
        <dbReference type="EMBL" id="WEH24181.1"/>
    </source>
</evidence>
<accession>A0ABD7XIV6</accession>
<evidence type="ECO:0000313" key="2">
    <source>
        <dbReference type="Proteomes" id="UP001221642"/>
    </source>
</evidence>
<dbReference type="AlphaFoldDB" id="A0ABD7XIV6"/>
<dbReference type="EMBL" id="CP119161">
    <property type="protein sequence ID" value="WEH24181.1"/>
    <property type="molecule type" value="Genomic_DNA"/>
</dbReference>
<sequence>MATKIDNTTKKRVQALMKLNGTSYEEWLNEQHQHYLLEKSDVIDRLLAKELERKNQGNHN</sequence>
<protein>
    <submittedName>
        <fullName evidence="1">Uncharacterized protein</fullName>
    </submittedName>
</protein>
<organism evidence="1 2">
    <name type="scientific">Enterococcus faecalis</name>
    <name type="common">Streptococcus faecalis</name>
    <dbReference type="NCBI Taxonomy" id="1351"/>
    <lineage>
        <taxon>Bacteria</taxon>
        <taxon>Bacillati</taxon>
        <taxon>Bacillota</taxon>
        <taxon>Bacilli</taxon>
        <taxon>Lactobacillales</taxon>
        <taxon>Enterococcaceae</taxon>
        <taxon>Enterococcus</taxon>
    </lineage>
</organism>
<geneLocation type="plasmid" evidence="1 2">
    <name>pCFSAN126951_02</name>
</geneLocation>